<dbReference type="eggNOG" id="COG1396">
    <property type="taxonomic scope" value="Bacteria"/>
</dbReference>
<dbReference type="InterPro" id="IPR001387">
    <property type="entry name" value="Cro/C1-type_HTH"/>
</dbReference>
<dbReference type="Pfam" id="PF01381">
    <property type="entry name" value="HTH_3"/>
    <property type="match status" value="1"/>
</dbReference>
<proteinExistence type="predicted"/>
<dbReference type="EMBL" id="AYXG01000236">
    <property type="protein sequence ID" value="EWC58604.1"/>
    <property type="molecule type" value="Genomic_DNA"/>
</dbReference>
<keyword evidence="2" id="KW-0238">DNA-binding</keyword>
<dbReference type="RefSeq" id="WP_035289407.1">
    <property type="nucleotide sequence ID" value="NZ_AYXG01000236.1"/>
</dbReference>
<dbReference type="InterPro" id="IPR010982">
    <property type="entry name" value="Lambda_DNA-bd_dom_sf"/>
</dbReference>
<dbReference type="SMART" id="SM00530">
    <property type="entry name" value="HTH_XRE"/>
    <property type="match status" value="1"/>
</dbReference>
<dbReference type="Gene3D" id="1.10.260.40">
    <property type="entry name" value="lambda repressor-like DNA-binding domains"/>
    <property type="match status" value="1"/>
</dbReference>
<dbReference type="SUPFAM" id="SSF47413">
    <property type="entry name" value="lambda repressor-like DNA-binding domains"/>
    <property type="match status" value="1"/>
</dbReference>
<feature type="domain" description="HTH cro/C1-type" evidence="1">
    <location>
        <begin position="14"/>
        <end position="68"/>
    </location>
</feature>
<dbReference type="InterPro" id="IPR043917">
    <property type="entry name" value="DUF5753"/>
</dbReference>
<sequence length="288" mass="32440">MAKTPKSVVLGNALRQARLGRDWKLREFAFRLNKDPAILSRWETGERTPAPDQVARILTVLGVEGDEYENIMTLAFGTHDPQWMPTTLPEQRQQMAAYVEFEENATAITEVNPLLVPGPLQTPDYISAMMSRDDIAAEEIPARVHTRINRQHILDRQTPPQLTAFIGQGALYQNIGGRQTMTAQLRHLVGMASRPRIHLHLIPFGAGWHPGLESTFTLIDSSQINTVAFVGTRRTTLWLHQDYDVNAYKRAVEKVRQVSMSPDDSARFIHELANRMETTTDVPPANLA</sequence>
<keyword evidence="3" id="KW-1185">Reference proteome</keyword>
<evidence type="ECO:0000313" key="2">
    <source>
        <dbReference type="EMBL" id="EWC58604.1"/>
    </source>
</evidence>
<dbReference type="GO" id="GO:0003677">
    <property type="term" value="F:DNA binding"/>
    <property type="evidence" value="ECO:0007669"/>
    <property type="project" value="UniProtKB-KW"/>
</dbReference>
<evidence type="ECO:0000259" key="1">
    <source>
        <dbReference type="PROSITE" id="PS50943"/>
    </source>
</evidence>
<accession>W7IX67</accession>
<protein>
    <submittedName>
        <fullName evidence="2">Putative DNA-binding protein</fullName>
    </submittedName>
</protein>
<dbReference type="AlphaFoldDB" id="W7IX67"/>
<evidence type="ECO:0000313" key="3">
    <source>
        <dbReference type="Proteomes" id="UP000019277"/>
    </source>
</evidence>
<dbReference type="CDD" id="cd00093">
    <property type="entry name" value="HTH_XRE"/>
    <property type="match status" value="1"/>
</dbReference>
<reference evidence="2 3" key="1">
    <citation type="journal article" date="2014" name="Genome Announc.">
        <title>Draft Genome Sequence of the Antitrypanosomally Active Sponge-Associated Bacterium Actinokineospora sp. Strain EG49.</title>
        <authorList>
            <person name="Harjes J."/>
            <person name="Ryu T."/>
            <person name="Abdelmohsen U.R."/>
            <person name="Moitinho-Silva L."/>
            <person name="Horn H."/>
            <person name="Ravasi T."/>
            <person name="Hentschel U."/>
        </authorList>
    </citation>
    <scope>NUCLEOTIDE SEQUENCE [LARGE SCALE GENOMIC DNA]</scope>
    <source>
        <strain evidence="2 3">EG49</strain>
    </source>
</reference>
<dbReference type="OrthoDB" id="2991476at2"/>
<dbReference type="Pfam" id="PF19054">
    <property type="entry name" value="DUF5753"/>
    <property type="match status" value="1"/>
</dbReference>
<dbReference type="Proteomes" id="UP000019277">
    <property type="component" value="Unassembled WGS sequence"/>
</dbReference>
<dbReference type="PROSITE" id="PS50943">
    <property type="entry name" value="HTH_CROC1"/>
    <property type="match status" value="1"/>
</dbReference>
<organism evidence="2 3">
    <name type="scientific">Actinokineospora spheciospongiae</name>
    <dbReference type="NCBI Taxonomy" id="909613"/>
    <lineage>
        <taxon>Bacteria</taxon>
        <taxon>Bacillati</taxon>
        <taxon>Actinomycetota</taxon>
        <taxon>Actinomycetes</taxon>
        <taxon>Pseudonocardiales</taxon>
        <taxon>Pseudonocardiaceae</taxon>
        <taxon>Actinokineospora</taxon>
    </lineage>
</organism>
<gene>
    <name evidence="2" type="ORF">UO65_6105</name>
</gene>
<comment type="caution">
    <text evidence="2">The sequence shown here is derived from an EMBL/GenBank/DDBJ whole genome shotgun (WGS) entry which is preliminary data.</text>
</comment>
<dbReference type="STRING" id="909613.UO65_6105"/>
<name>W7IX67_9PSEU</name>